<dbReference type="OrthoDB" id="6372754at2759"/>
<gene>
    <name evidence="3" type="ORF">NEZAVI_LOCUS10059</name>
</gene>
<evidence type="ECO:0000256" key="1">
    <source>
        <dbReference type="SAM" id="MobiDB-lite"/>
    </source>
</evidence>
<evidence type="ECO:0000256" key="2">
    <source>
        <dbReference type="SAM" id="SignalP"/>
    </source>
</evidence>
<feature type="chain" id="PRO_5040503380" description="Neuropeptide" evidence="2">
    <location>
        <begin position="34"/>
        <end position="431"/>
    </location>
</feature>
<evidence type="ECO:0008006" key="5">
    <source>
        <dbReference type="Google" id="ProtNLM"/>
    </source>
</evidence>
<accession>A0A9P0HFN8</accession>
<organism evidence="3 4">
    <name type="scientific">Nezara viridula</name>
    <name type="common">Southern green stink bug</name>
    <name type="synonym">Cimex viridulus</name>
    <dbReference type="NCBI Taxonomy" id="85310"/>
    <lineage>
        <taxon>Eukaryota</taxon>
        <taxon>Metazoa</taxon>
        <taxon>Ecdysozoa</taxon>
        <taxon>Arthropoda</taxon>
        <taxon>Hexapoda</taxon>
        <taxon>Insecta</taxon>
        <taxon>Pterygota</taxon>
        <taxon>Neoptera</taxon>
        <taxon>Paraneoptera</taxon>
        <taxon>Hemiptera</taxon>
        <taxon>Heteroptera</taxon>
        <taxon>Panheteroptera</taxon>
        <taxon>Pentatomomorpha</taxon>
        <taxon>Pentatomoidea</taxon>
        <taxon>Pentatomidae</taxon>
        <taxon>Pentatominae</taxon>
        <taxon>Nezara</taxon>
    </lineage>
</organism>
<feature type="region of interest" description="Disordered" evidence="1">
    <location>
        <begin position="204"/>
        <end position="224"/>
    </location>
</feature>
<dbReference type="EMBL" id="OV725081">
    <property type="protein sequence ID" value="CAH1400922.1"/>
    <property type="molecule type" value="Genomic_DNA"/>
</dbReference>
<dbReference type="Proteomes" id="UP001152798">
    <property type="component" value="Chromosome 5"/>
</dbReference>
<dbReference type="AlphaFoldDB" id="A0A9P0HFN8"/>
<proteinExistence type="predicted"/>
<evidence type="ECO:0000313" key="4">
    <source>
        <dbReference type="Proteomes" id="UP001152798"/>
    </source>
</evidence>
<evidence type="ECO:0000313" key="3">
    <source>
        <dbReference type="EMBL" id="CAH1400922.1"/>
    </source>
</evidence>
<keyword evidence="2" id="KW-0732">Signal</keyword>
<protein>
    <recommendedName>
        <fullName evidence="5">Neuropeptide</fullName>
    </recommendedName>
</protein>
<feature type="signal peptide" evidence="2">
    <location>
        <begin position="1"/>
        <end position="33"/>
    </location>
</feature>
<name>A0A9P0HFN8_NEZVI</name>
<keyword evidence="4" id="KW-1185">Reference proteome</keyword>
<reference evidence="3" key="1">
    <citation type="submission" date="2022-01" db="EMBL/GenBank/DDBJ databases">
        <authorList>
            <person name="King R."/>
        </authorList>
    </citation>
    <scope>NUCLEOTIDE SEQUENCE</scope>
</reference>
<sequence>MLNPLEQKNHMSSLDQVVLCLMTALWCSRGVVAQCPNGNSTSTGASTNTSTNATCAESRATLVPCTAANCTPPAESTSRLLPGVSVASNETFEKPLSTTAQFSPSPFLGVIPERSQPGSLVIGEVFQDSIAPPAATPRQKTLAFPSNRPVQEYAHPRDTYREYQRPSVEIHVGPAENDYDRPEYDNSGRPYGSPDVDLTVPTGYGNPEEIPSKPDGGRPITGPIGGHYPNQVEYSGYPDRKPKQPYYEGYENIKNLLKPVKSPPPYQFEPSFGAEKPIQEDNGEVNHYSLAYPPVGAEGTPAAYNQYLSEHGKDSGSKWKNVLRFVAIVLPFGLLLAALSPNILVISPADESEGTAKNPGHRSLQQGSLGPCGLRKLCEALSTSPQDFEVFLKAAKQGSTPELKDIIKKAEEKNCSSLGCLELRPTHPTVR</sequence>